<dbReference type="Proteomes" id="UP000027982">
    <property type="component" value="Chromosome"/>
</dbReference>
<dbReference type="HAMAP" id="MF_00270">
    <property type="entry name" value="Ribosomal_bS18"/>
    <property type="match status" value="1"/>
</dbReference>
<dbReference type="Pfam" id="PF01084">
    <property type="entry name" value="Ribosomal_S18"/>
    <property type="match status" value="1"/>
</dbReference>
<dbReference type="PANTHER" id="PTHR13479">
    <property type="entry name" value="30S RIBOSOMAL PROTEIN S18"/>
    <property type="match status" value="1"/>
</dbReference>
<dbReference type="GO" id="GO:0070181">
    <property type="term" value="F:small ribosomal subunit rRNA binding"/>
    <property type="evidence" value="ECO:0007669"/>
    <property type="project" value="TreeGrafter"/>
</dbReference>
<evidence type="ECO:0000256" key="6">
    <source>
        <dbReference type="SAM" id="MobiDB-lite"/>
    </source>
</evidence>
<dbReference type="GO" id="GO:0022627">
    <property type="term" value="C:cytosolic small ribosomal subunit"/>
    <property type="evidence" value="ECO:0007669"/>
    <property type="project" value="TreeGrafter"/>
</dbReference>
<organism evidence="7 8">
    <name type="scientific">Fimbriimonas ginsengisoli Gsoil 348</name>
    <dbReference type="NCBI Taxonomy" id="661478"/>
    <lineage>
        <taxon>Bacteria</taxon>
        <taxon>Bacillati</taxon>
        <taxon>Armatimonadota</taxon>
        <taxon>Fimbriimonadia</taxon>
        <taxon>Fimbriimonadales</taxon>
        <taxon>Fimbriimonadaceae</taxon>
        <taxon>Fimbriimonas</taxon>
    </lineage>
</organism>
<feature type="compositionally biased region" description="Basic and acidic residues" evidence="6">
    <location>
        <begin position="67"/>
        <end position="86"/>
    </location>
</feature>
<keyword evidence="4" id="KW-0699">rRNA-binding</keyword>
<dbReference type="AlphaFoldDB" id="A0A068NSP9"/>
<dbReference type="InterPro" id="IPR036870">
    <property type="entry name" value="Ribosomal_bS18_sf"/>
</dbReference>
<protein>
    <recommendedName>
        <fullName evidence="4">Small ribosomal subunit protein bS18</fullName>
    </recommendedName>
</protein>
<evidence type="ECO:0000313" key="8">
    <source>
        <dbReference type="Proteomes" id="UP000027982"/>
    </source>
</evidence>
<dbReference type="NCBIfam" id="TIGR00165">
    <property type="entry name" value="S18"/>
    <property type="match status" value="1"/>
</dbReference>
<evidence type="ECO:0000256" key="1">
    <source>
        <dbReference type="ARBA" id="ARBA00005589"/>
    </source>
</evidence>
<dbReference type="SUPFAM" id="SSF46911">
    <property type="entry name" value="Ribosomal protein S18"/>
    <property type="match status" value="1"/>
</dbReference>
<keyword evidence="8" id="KW-1185">Reference proteome</keyword>
<sequence>MSYLTTNKIDYVDYKEVNILRRFLNDRGKILPSRQSGNTAKQQRMIAEQIRRAREMALLPFVVTEMGSDRREYGPRRERGPRRDDMNAQAQAPAAPAENAEA</sequence>
<reference evidence="7 8" key="1">
    <citation type="journal article" date="2014" name="PLoS ONE">
        <title>The first complete genome sequence of the class fimbriimonadia in the phylum armatimonadetes.</title>
        <authorList>
            <person name="Hu Z.Y."/>
            <person name="Wang Y.Z."/>
            <person name="Im W.T."/>
            <person name="Wang S.Y."/>
            <person name="Zhao G.P."/>
            <person name="Zheng H.J."/>
            <person name="Quan Z.X."/>
        </authorList>
    </citation>
    <scope>NUCLEOTIDE SEQUENCE [LARGE SCALE GENOMIC DNA]</scope>
    <source>
        <strain evidence="7">Gsoil 348</strain>
    </source>
</reference>
<dbReference type="GO" id="GO:0003735">
    <property type="term" value="F:structural constituent of ribosome"/>
    <property type="evidence" value="ECO:0007669"/>
    <property type="project" value="InterPro"/>
</dbReference>
<gene>
    <name evidence="4" type="primary">rpsR</name>
    <name evidence="7" type="ORF">OP10G_2437</name>
</gene>
<accession>A0A068NSP9</accession>
<dbReference type="KEGG" id="fgi:OP10G_2437"/>
<evidence type="ECO:0000256" key="5">
    <source>
        <dbReference type="RuleBase" id="RU003910"/>
    </source>
</evidence>
<keyword evidence="2 4" id="KW-0689">Ribosomal protein</keyword>
<dbReference type="EMBL" id="CP007139">
    <property type="protein sequence ID" value="AIE85805.1"/>
    <property type="molecule type" value="Genomic_DNA"/>
</dbReference>
<evidence type="ECO:0000313" key="7">
    <source>
        <dbReference type="EMBL" id="AIE85805.1"/>
    </source>
</evidence>
<comment type="function">
    <text evidence="4">Binds as a heterodimer with protein bS6 to the central domain of the 16S rRNA, where it helps stabilize the platform of the 30S subunit.</text>
</comment>
<comment type="similarity">
    <text evidence="1 4 5">Belongs to the bacterial ribosomal protein bS18 family.</text>
</comment>
<dbReference type="GO" id="GO:0006412">
    <property type="term" value="P:translation"/>
    <property type="evidence" value="ECO:0007669"/>
    <property type="project" value="UniProtKB-UniRule"/>
</dbReference>
<evidence type="ECO:0000256" key="2">
    <source>
        <dbReference type="ARBA" id="ARBA00022980"/>
    </source>
</evidence>
<dbReference type="PANTHER" id="PTHR13479:SF40">
    <property type="entry name" value="SMALL RIBOSOMAL SUBUNIT PROTEIN BS18M"/>
    <property type="match status" value="1"/>
</dbReference>
<dbReference type="STRING" id="661478.OP10G_2437"/>
<feature type="region of interest" description="Disordered" evidence="6">
    <location>
        <begin position="67"/>
        <end position="102"/>
    </location>
</feature>
<feature type="compositionally biased region" description="Low complexity" evidence="6">
    <location>
        <begin position="87"/>
        <end position="102"/>
    </location>
</feature>
<dbReference type="eggNOG" id="COG0238">
    <property type="taxonomic scope" value="Bacteria"/>
</dbReference>
<name>A0A068NSP9_FIMGI</name>
<evidence type="ECO:0000256" key="3">
    <source>
        <dbReference type="ARBA" id="ARBA00023274"/>
    </source>
</evidence>
<dbReference type="InterPro" id="IPR001648">
    <property type="entry name" value="Ribosomal_bS18"/>
</dbReference>
<dbReference type="PRINTS" id="PR00974">
    <property type="entry name" value="RIBOSOMALS18"/>
</dbReference>
<dbReference type="HOGENOM" id="CLU_2273216_0_0_0"/>
<keyword evidence="4" id="KW-0694">RNA-binding</keyword>
<keyword evidence="3 4" id="KW-0687">Ribonucleoprotein</keyword>
<proteinExistence type="inferred from homology"/>
<dbReference type="Gene3D" id="4.10.640.10">
    <property type="entry name" value="Ribosomal protein S18"/>
    <property type="match status" value="1"/>
</dbReference>
<evidence type="ECO:0000256" key="4">
    <source>
        <dbReference type="HAMAP-Rule" id="MF_00270"/>
    </source>
</evidence>
<comment type="subunit">
    <text evidence="4">Part of the 30S ribosomal subunit. Forms a tight heterodimer with protein bS6.</text>
</comment>